<dbReference type="AlphaFoldDB" id="A0A0G0HAI3"/>
<gene>
    <name evidence="1" type="ORF">US58_C0022G0027</name>
</gene>
<proteinExistence type="predicted"/>
<protein>
    <submittedName>
        <fullName evidence="1">Uncharacterized protein</fullName>
    </submittedName>
</protein>
<name>A0A0G0HAI3_9BACT</name>
<comment type="caution">
    <text evidence="1">The sequence shown here is derived from an EMBL/GenBank/DDBJ whole genome shotgun (WGS) entry which is preliminary data.</text>
</comment>
<evidence type="ECO:0000313" key="2">
    <source>
        <dbReference type="Proteomes" id="UP000034333"/>
    </source>
</evidence>
<evidence type="ECO:0000313" key="1">
    <source>
        <dbReference type="EMBL" id="KKQ40278.1"/>
    </source>
</evidence>
<sequence>MSASYNLKTWEGGRGMMPKKKTEVTVLVLERFVGILPPEGYDPAKTKLRDLLANGYVPKCDFFRVKVGSSGWIVGTLTQNGSGANATSTVFLPGDKWPLNTHTVTVEEG</sequence>
<accession>A0A0G0HAI3</accession>
<dbReference type="EMBL" id="LBTN01000022">
    <property type="protein sequence ID" value="KKQ40278.1"/>
    <property type="molecule type" value="Genomic_DNA"/>
</dbReference>
<dbReference type="Proteomes" id="UP000034333">
    <property type="component" value="Unassembled WGS sequence"/>
</dbReference>
<reference evidence="1 2" key="1">
    <citation type="journal article" date="2015" name="Nature">
        <title>rRNA introns, odd ribosomes, and small enigmatic genomes across a large radiation of phyla.</title>
        <authorList>
            <person name="Brown C.T."/>
            <person name="Hug L.A."/>
            <person name="Thomas B.C."/>
            <person name="Sharon I."/>
            <person name="Castelle C.J."/>
            <person name="Singh A."/>
            <person name="Wilkins M.J."/>
            <person name="Williams K.H."/>
            <person name="Banfield J.F."/>
        </authorList>
    </citation>
    <scope>NUCLEOTIDE SEQUENCE [LARGE SCALE GENOMIC DNA]</scope>
</reference>
<organism evidence="1 2">
    <name type="scientific">Candidatus Magasanikbacteria bacterium GW2011_GWA2_37_8</name>
    <dbReference type="NCBI Taxonomy" id="1619036"/>
    <lineage>
        <taxon>Bacteria</taxon>
        <taxon>Candidatus Magasanikiibacteriota</taxon>
    </lineage>
</organism>
<dbReference type="STRING" id="1619036.US58_C0022G0027"/>